<accession>A0A1G9HPF5</accession>
<dbReference type="InterPro" id="IPR004401">
    <property type="entry name" value="YbaB/EbfC"/>
</dbReference>
<dbReference type="NCBIfam" id="TIGR00103">
    <property type="entry name" value="DNA_YbaB_EbfC"/>
    <property type="match status" value="1"/>
</dbReference>
<dbReference type="Proteomes" id="UP000198718">
    <property type="component" value="Unassembled WGS sequence"/>
</dbReference>
<dbReference type="PIRSF" id="PIRSF004555">
    <property type="entry name" value="UCP004555"/>
    <property type="match status" value="1"/>
</dbReference>
<comment type="function">
    <text evidence="3">Binds to DNA and alters its conformation. May be involved in regulation of gene expression, nucleoid organization and DNA protection.</text>
</comment>
<evidence type="ECO:0000313" key="5">
    <source>
        <dbReference type="EMBL" id="SDL14861.1"/>
    </source>
</evidence>
<dbReference type="GO" id="GO:0003677">
    <property type="term" value="F:DNA binding"/>
    <property type="evidence" value="ECO:0007669"/>
    <property type="project" value="UniProtKB-UniRule"/>
</dbReference>
<sequence>MAKKGFQGMGGMPNMNNMIKQAQKMQKQMEEMQAEVEKKQVEASAGGGAVVVKMTGKKEIISIDIKPEVVDPDDVEMLQDLIIAAVNEAIRSAEEMVSKEMSKVTGNMNLPGLF</sequence>
<dbReference type="PANTHER" id="PTHR33449:SF1">
    <property type="entry name" value="NUCLEOID-ASSOCIATED PROTEIN YBAB"/>
    <property type="match status" value="1"/>
</dbReference>
<keyword evidence="1 3" id="KW-0963">Cytoplasm</keyword>
<feature type="coiled-coil region" evidence="4">
    <location>
        <begin position="15"/>
        <end position="42"/>
    </location>
</feature>
<dbReference type="RefSeq" id="WP_090554524.1">
    <property type="nucleotide sequence ID" value="NZ_FNFP01000009.1"/>
</dbReference>
<organism evidence="5 6">
    <name type="scientific">Natronincola ferrireducens</name>
    <dbReference type="NCBI Taxonomy" id="393762"/>
    <lineage>
        <taxon>Bacteria</taxon>
        <taxon>Bacillati</taxon>
        <taxon>Bacillota</taxon>
        <taxon>Clostridia</taxon>
        <taxon>Peptostreptococcales</taxon>
        <taxon>Natronincolaceae</taxon>
        <taxon>Natronincola</taxon>
    </lineage>
</organism>
<dbReference type="HAMAP" id="MF_00274">
    <property type="entry name" value="DNA_YbaB_EbfC"/>
    <property type="match status" value="1"/>
</dbReference>
<comment type="similarity">
    <text evidence="3">Belongs to the YbaB/EbfC family.</text>
</comment>
<protein>
    <recommendedName>
        <fullName evidence="3">Nucleoid-associated protein SAMN05660472_02701</fullName>
    </recommendedName>
</protein>
<dbReference type="FunFam" id="3.30.1310.10:FF:000002">
    <property type="entry name" value="Nucleoid-associated protein IKC_06587"/>
    <property type="match status" value="1"/>
</dbReference>
<dbReference type="OrthoDB" id="9795263at2"/>
<comment type="subcellular location">
    <subcellularLocation>
        <location evidence="3">Cytoplasm</location>
        <location evidence="3">Nucleoid</location>
    </subcellularLocation>
</comment>
<gene>
    <name evidence="5" type="ORF">SAMN05660472_02701</name>
</gene>
<proteinExistence type="inferred from homology"/>
<comment type="subunit">
    <text evidence="3">Homodimer.</text>
</comment>
<evidence type="ECO:0000256" key="3">
    <source>
        <dbReference type="HAMAP-Rule" id="MF_00274"/>
    </source>
</evidence>
<keyword evidence="4" id="KW-0175">Coiled coil</keyword>
<dbReference type="GO" id="GO:0043590">
    <property type="term" value="C:bacterial nucleoid"/>
    <property type="evidence" value="ECO:0007669"/>
    <property type="project" value="UniProtKB-UniRule"/>
</dbReference>
<evidence type="ECO:0000256" key="2">
    <source>
        <dbReference type="ARBA" id="ARBA00023125"/>
    </source>
</evidence>
<keyword evidence="6" id="KW-1185">Reference proteome</keyword>
<dbReference type="AlphaFoldDB" id="A0A1G9HPF5"/>
<evidence type="ECO:0000256" key="1">
    <source>
        <dbReference type="ARBA" id="ARBA00022490"/>
    </source>
</evidence>
<dbReference type="Pfam" id="PF02575">
    <property type="entry name" value="YbaB_DNA_bd"/>
    <property type="match status" value="1"/>
</dbReference>
<dbReference type="STRING" id="393762.SAMN05660472_02701"/>
<dbReference type="InterPro" id="IPR036894">
    <property type="entry name" value="YbaB-like_sf"/>
</dbReference>
<dbReference type="EMBL" id="FNFP01000009">
    <property type="protein sequence ID" value="SDL14861.1"/>
    <property type="molecule type" value="Genomic_DNA"/>
</dbReference>
<evidence type="ECO:0000313" key="6">
    <source>
        <dbReference type="Proteomes" id="UP000198718"/>
    </source>
</evidence>
<name>A0A1G9HPF5_9FIRM</name>
<reference evidence="5 6" key="1">
    <citation type="submission" date="2016-10" db="EMBL/GenBank/DDBJ databases">
        <authorList>
            <person name="de Groot N.N."/>
        </authorList>
    </citation>
    <scope>NUCLEOTIDE SEQUENCE [LARGE SCALE GENOMIC DNA]</scope>
    <source>
        <strain evidence="5 6">DSM 18346</strain>
    </source>
</reference>
<dbReference type="SUPFAM" id="SSF82607">
    <property type="entry name" value="YbaB-like"/>
    <property type="match status" value="1"/>
</dbReference>
<evidence type="ECO:0000256" key="4">
    <source>
        <dbReference type="SAM" id="Coils"/>
    </source>
</evidence>
<dbReference type="PANTHER" id="PTHR33449">
    <property type="entry name" value="NUCLEOID-ASSOCIATED PROTEIN YBAB"/>
    <property type="match status" value="1"/>
</dbReference>
<keyword evidence="2 3" id="KW-0238">DNA-binding</keyword>
<dbReference type="GO" id="GO:0005829">
    <property type="term" value="C:cytosol"/>
    <property type="evidence" value="ECO:0007669"/>
    <property type="project" value="TreeGrafter"/>
</dbReference>
<dbReference type="Gene3D" id="3.30.1310.10">
    <property type="entry name" value="Nucleoid-associated protein YbaB-like domain"/>
    <property type="match status" value="1"/>
</dbReference>